<feature type="domain" description="Isochorismatase-like" evidence="8">
    <location>
        <begin position="4"/>
        <end position="187"/>
    </location>
</feature>
<dbReference type="InterPro" id="IPR052347">
    <property type="entry name" value="Isochorismatase_Nicotinamidase"/>
</dbReference>
<evidence type="ECO:0000256" key="4">
    <source>
        <dbReference type="ARBA" id="ARBA00022801"/>
    </source>
</evidence>
<evidence type="ECO:0000259" key="8">
    <source>
        <dbReference type="Pfam" id="PF00857"/>
    </source>
</evidence>
<dbReference type="InterPro" id="IPR000868">
    <property type="entry name" value="Isochorismatase-like_dom"/>
</dbReference>
<evidence type="ECO:0000313" key="9">
    <source>
        <dbReference type="EMBL" id="MBB2959461.1"/>
    </source>
</evidence>
<reference evidence="9 10" key="1">
    <citation type="submission" date="2020-08" db="EMBL/GenBank/DDBJ databases">
        <title>Sequencing the genomes of 1000 actinobacteria strains.</title>
        <authorList>
            <person name="Klenk H.-P."/>
        </authorList>
    </citation>
    <scope>NUCLEOTIDE SEQUENCE [LARGE SCALE GENOMIC DNA]</scope>
    <source>
        <strain evidence="9 10">DSM 20419</strain>
    </source>
</reference>
<keyword evidence="3" id="KW-0479">Metal-binding</keyword>
<dbReference type="OrthoDB" id="9791276at2"/>
<protein>
    <recommendedName>
        <fullName evidence="6">nicotinamidase</fullName>
        <ecNumber evidence="6">3.5.1.19</ecNumber>
    </recommendedName>
    <alternativeName>
        <fullName evidence="7">Nicotinamide deamidase</fullName>
    </alternativeName>
</protein>
<name>A0A7W4YHS5_9MICO</name>
<dbReference type="GO" id="GO:0008936">
    <property type="term" value="F:nicotinamidase activity"/>
    <property type="evidence" value="ECO:0007669"/>
    <property type="project" value="UniProtKB-EC"/>
</dbReference>
<accession>A0A7W4YHS5</accession>
<dbReference type="InterPro" id="IPR036380">
    <property type="entry name" value="Isochorismatase-like_sf"/>
</dbReference>
<evidence type="ECO:0000256" key="3">
    <source>
        <dbReference type="ARBA" id="ARBA00022723"/>
    </source>
</evidence>
<comment type="pathway">
    <text evidence="5">Cofactor biosynthesis; nicotinate biosynthesis; nicotinate from nicotinamide: step 1/1.</text>
</comment>
<dbReference type="EC" id="3.5.1.19" evidence="6"/>
<keyword evidence="2" id="KW-0662">Pyridine nucleotide biosynthesis</keyword>
<dbReference type="GO" id="GO:0019363">
    <property type="term" value="P:pyridine nucleotide biosynthetic process"/>
    <property type="evidence" value="ECO:0007669"/>
    <property type="project" value="UniProtKB-KW"/>
</dbReference>
<proteinExistence type="inferred from homology"/>
<gene>
    <name evidence="9" type="ORF">FHX72_003629</name>
</gene>
<evidence type="ECO:0000256" key="7">
    <source>
        <dbReference type="ARBA" id="ARBA00043224"/>
    </source>
</evidence>
<evidence type="ECO:0000313" key="10">
    <source>
        <dbReference type="Proteomes" id="UP000545286"/>
    </source>
</evidence>
<dbReference type="Proteomes" id="UP000545286">
    <property type="component" value="Unassembled WGS sequence"/>
</dbReference>
<dbReference type="PANTHER" id="PTHR11080:SF2">
    <property type="entry name" value="LD05707P"/>
    <property type="match status" value="1"/>
</dbReference>
<evidence type="ECO:0000256" key="2">
    <source>
        <dbReference type="ARBA" id="ARBA00022642"/>
    </source>
</evidence>
<dbReference type="Gene3D" id="3.40.50.850">
    <property type="entry name" value="Isochorismatase-like"/>
    <property type="match status" value="1"/>
</dbReference>
<dbReference type="AlphaFoldDB" id="A0A7W4YHS5"/>
<evidence type="ECO:0000256" key="6">
    <source>
        <dbReference type="ARBA" id="ARBA00039017"/>
    </source>
</evidence>
<comment type="caution">
    <text evidence="9">The sequence shown here is derived from an EMBL/GenBank/DDBJ whole genome shotgun (WGS) entry which is preliminary data.</text>
</comment>
<keyword evidence="10" id="KW-1185">Reference proteome</keyword>
<sequence length="188" mass="19488">MSRALLIVDVQNDFTEGGALETAGGAAVAAGITDHLANNGGDYEVVAASRDWHDPDSDNGGHFHAQPDFVDSWPEHCVAGTAGADYHPALDTKLVDLHIFKGQGSPSYSAFDGATAEGETLADALRARGIDELDVVGIATDYCVRASALDAHRAGFKVRVIDGLTSAVAAESRAAALEEVRAAGITVE</sequence>
<evidence type="ECO:0000256" key="1">
    <source>
        <dbReference type="ARBA" id="ARBA00006336"/>
    </source>
</evidence>
<dbReference type="GO" id="GO:0046872">
    <property type="term" value="F:metal ion binding"/>
    <property type="evidence" value="ECO:0007669"/>
    <property type="project" value="UniProtKB-KW"/>
</dbReference>
<dbReference type="Pfam" id="PF00857">
    <property type="entry name" value="Isochorismatase"/>
    <property type="match status" value="1"/>
</dbReference>
<comment type="similarity">
    <text evidence="1">Belongs to the isochorismatase family.</text>
</comment>
<organism evidence="9 10">
    <name type="scientific">Pseudoclavibacter helvolus</name>
    <dbReference type="NCBI Taxonomy" id="255205"/>
    <lineage>
        <taxon>Bacteria</taxon>
        <taxon>Bacillati</taxon>
        <taxon>Actinomycetota</taxon>
        <taxon>Actinomycetes</taxon>
        <taxon>Micrococcales</taxon>
        <taxon>Microbacteriaceae</taxon>
        <taxon>Pseudoclavibacter</taxon>
    </lineage>
</organism>
<dbReference type="RefSeq" id="WP_068476820.1">
    <property type="nucleotide sequence ID" value="NZ_CZJS01000066.1"/>
</dbReference>
<dbReference type="SUPFAM" id="SSF52499">
    <property type="entry name" value="Isochorismatase-like hydrolases"/>
    <property type="match status" value="1"/>
</dbReference>
<keyword evidence="4 9" id="KW-0378">Hydrolase</keyword>
<dbReference type="PANTHER" id="PTHR11080">
    <property type="entry name" value="PYRAZINAMIDASE/NICOTINAMIDASE"/>
    <property type="match status" value="1"/>
</dbReference>
<evidence type="ECO:0000256" key="5">
    <source>
        <dbReference type="ARBA" id="ARBA00037900"/>
    </source>
</evidence>
<dbReference type="EMBL" id="JACHWJ010000009">
    <property type="protein sequence ID" value="MBB2959461.1"/>
    <property type="molecule type" value="Genomic_DNA"/>
</dbReference>